<dbReference type="GO" id="GO:0005886">
    <property type="term" value="C:plasma membrane"/>
    <property type="evidence" value="ECO:0007669"/>
    <property type="project" value="UniProtKB-SubCell"/>
</dbReference>
<dbReference type="PANTHER" id="PTHR30574">
    <property type="entry name" value="INNER MEMBRANE PROTEIN YEDE"/>
    <property type="match status" value="1"/>
</dbReference>
<name>A0AB34INK2_PRYPA</name>
<evidence type="ECO:0000256" key="7">
    <source>
        <dbReference type="ARBA" id="ARBA00023136"/>
    </source>
</evidence>
<feature type="transmembrane region" description="Helical" evidence="8">
    <location>
        <begin position="187"/>
        <end position="207"/>
    </location>
</feature>
<accession>A0AB34INK2</accession>
<keyword evidence="5 8" id="KW-0812">Transmembrane</keyword>
<dbReference type="EMBL" id="JBGBPQ010000023">
    <property type="protein sequence ID" value="KAL1500531.1"/>
    <property type="molecule type" value="Genomic_DNA"/>
</dbReference>
<keyword evidence="7 8" id="KW-0472">Membrane</keyword>
<dbReference type="InterPro" id="IPR046513">
    <property type="entry name" value="DUF6691"/>
</dbReference>
<feature type="transmembrane region" description="Helical" evidence="8">
    <location>
        <begin position="219"/>
        <end position="239"/>
    </location>
</feature>
<evidence type="ECO:0000313" key="10">
    <source>
        <dbReference type="Proteomes" id="UP001515480"/>
    </source>
</evidence>
<gene>
    <name evidence="9" type="ORF">AB1Y20_013187</name>
</gene>
<keyword evidence="4" id="KW-0997">Cell inner membrane</keyword>
<reference evidence="9 10" key="1">
    <citation type="journal article" date="2024" name="Science">
        <title>Giant polyketide synthase enzymes in the biosynthesis of giant marine polyether toxins.</title>
        <authorList>
            <person name="Fallon T.R."/>
            <person name="Shende V.V."/>
            <person name="Wierzbicki I.H."/>
            <person name="Pendleton A.L."/>
            <person name="Watervoot N.F."/>
            <person name="Auber R.P."/>
            <person name="Gonzalez D.J."/>
            <person name="Wisecaver J.H."/>
            <person name="Moore B.S."/>
        </authorList>
    </citation>
    <scope>NUCLEOTIDE SEQUENCE [LARGE SCALE GENOMIC DNA]</scope>
    <source>
        <strain evidence="9 10">12B1</strain>
    </source>
</reference>
<evidence type="ECO:0000256" key="8">
    <source>
        <dbReference type="SAM" id="Phobius"/>
    </source>
</evidence>
<feature type="transmembrane region" description="Helical" evidence="8">
    <location>
        <begin position="114"/>
        <end position="134"/>
    </location>
</feature>
<organism evidence="9 10">
    <name type="scientific">Prymnesium parvum</name>
    <name type="common">Toxic golden alga</name>
    <dbReference type="NCBI Taxonomy" id="97485"/>
    <lineage>
        <taxon>Eukaryota</taxon>
        <taxon>Haptista</taxon>
        <taxon>Haptophyta</taxon>
        <taxon>Prymnesiophyceae</taxon>
        <taxon>Prymnesiales</taxon>
        <taxon>Prymnesiaceae</taxon>
        <taxon>Prymnesium</taxon>
    </lineage>
</organism>
<protein>
    <recommendedName>
        <fullName evidence="11">Sulphur transport domain-containing protein</fullName>
    </recommendedName>
</protein>
<evidence type="ECO:0000256" key="2">
    <source>
        <dbReference type="ARBA" id="ARBA00022448"/>
    </source>
</evidence>
<dbReference type="PANTHER" id="PTHR30574:SF1">
    <property type="entry name" value="SULPHUR TRANSPORT DOMAIN-CONTAINING PROTEIN"/>
    <property type="match status" value="1"/>
</dbReference>
<feature type="transmembrane region" description="Helical" evidence="8">
    <location>
        <begin position="6"/>
        <end position="28"/>
    </location>
</feature>
<feature type="transmembrane region" description="Helical" evidence="8">
    <location>
        <begin position="76"/>
        <end position="94"/>
    </location>
</feature>
<evidence type="ECO:0000256" key="4">
    <source>
        <dbReference type="ARBA" id="ARBA00022519"/>
    </source>
</evidence>
<dbReference type="Proteomes" id="UP001515480">
    <property type="component" value="Unassembled WGS sequence"/>
</dbReference>
<keyword evidence="10" id="KW-1185">Reference proteome</keyword>
<evidence type="ECO:0000256" key="1">
    <source>
        <dbReference type="ARBA" id="ARBA00004429"/>
    </source>
</evidence>
<evidence type="ECO:0000313" key="9">
    <source>
        <dbReference type="EMBL" id="KAL1500531.1"/>
    </source>
</evidence>
<evidence type="ECO:0000256" key="3">
    <source>
        <dbReference type="ARBA" id="ARBA00022475"/>
    </source>
</evidence>
<keyword evidence="6 8" id="KW-1133">Transmembrane helix</keyword>
<sequence length="322" mass="32469">MSVFRPLEAVLGGLMIGVASGLYMLLAGRIAGNSGALKALVLGERGVKLGYLFGLAGAGACMSFALPQAFDPAPQLSLALCAAGLAMGLGATLANGCTSGHGLCGLSRLSRRSLAAVPTFMASGMVSATLSVGLSRGSFRVGAMAPVAPADPQAVHIAATASVALACALIPIVLMQRSAWRDALVSVWAGFCFGVGLAVGGMVRPAVVQGALSPQRMDLTLWVLFCTALATTFVIYRVAEHVAGVSEAVAPAGCKIDRKLLCGAALFGIGWGSSGFCHGPLIVTVATLPVNGAGTYAFLLATVAGVFLGEQFTRKAPTAVSK</sequence>
<proteinExistence type="predicted"/>
<dbReference type="InterPro" id="IPR007272">
    <property type="entry name" value="Sulf_transp_TsuA/YedE"/>
</dbReference>
<keyword evidence="3" id="KW-1003">Cell membrane</keyword>
<feature type="transmembrane region" description="Helical" evidence="8">
    <location>
        <begin position="49"/>
        <end position="70"/>
    </location>
</feature>
<evidence type="ECO:0008006" key="11">
    <source>
        <dbReference type="Google" id="ProtNLM"/>
    </source>
</evidence>
<evidence type="ECO:0000256" key="6">
    <source>
        <dbReference type="ARBA" id="ARBA00022989"/>
    </source>
</evidence>
<comment type="caution">
    <text evidence="9">The sequence shown here is derived from an EMBL/GenBank/DDBJ whole genome shotgun (WGS) entry which is preliminary data.</text>
</comment>
<keyword evidence="2" id="KW-0813">Transport</keyword>
<feature type="transmembrane region" description="Helical" evidence="8">
    <location>
        <begin position="154"/>
        <end position="175"/>
    </location>
</feature>
<feature type="transmembrane region" description="Helical" evidence="8">
    <location>
        <begin position="260"/>
        <end position="282"/>
    </location>
</feature>
<dbReference type="AlphaFoldDB" id="A0AB34INK2"/>
<feature type="transmembrane region" description="Helical" evidence="8">
    <location>
        <begin position="288"/>
        <end position="308"/>
    </location>
</feature>
<comment type="subcellular location">
    <subcellularLocation>
        <location evidence="1">Cell inner membrane</location>
        <topology evidence="1">Multi-pass membrane protein</topology>
    </subcellularLocation>
</comment>
<evidence type="ECO:0000256" key="5">
    <source>
        <dbReference type="ARBA" id="ARBA00022692"/>
    </source>
</evidence>
<dbReference type="Pfam" id="PF20398">
    <property type="entry name" value="DUF6691"/>
    <property type="match status" value="1"/>
</dbReference>